<dbReference type="InterPro" id="IPR010982">
    <property type="entry name" value="Lambda_DNA-bd_dom_sf"/>
</dbReference>
<dbReference type="EMBL" id="JAQQFM010000009">
    <property type="protein sequence ID" value="MFL9926642.1"/>
    <property type="molecule type" value="Genomic_DNA"/>
</dbReference>
<organism evidence="2 3">
    <name type="scientific">Herbaspirillum lusitanum</name>
    <dbReference type="NCBI Taxonomy" id="213312"/>
    <lineage>
        <taxon>Bacteria</taxon>
        <taxon>Pseudomonadati</taxon>
        <taxon>Pseudomonadota</taxon>
        <taxon>Betaproteobacteria</taxon>
        <taxon>Burkholderiales</taxon>
        <taxon>Oxalobacteraceae</taxon>
        <taxon>Herbaspirillum</taxon>
    </lineage>
</organism>
<dbReference type="Gene3D" id="1.10.260.40">
    <property type="entry name" value="lambda repressor-like DNA-binding domains"/>
    <property type="match status" value="1"/>
</dbReference>
<protein>
    <submittedName>
        <fullName evidence="2">Helix-turn-helix transcriptional regulator</fullName>
    </submittedName>
</protein>
<accession>A0ABW9AGR6</accession>
<dbReference type="RefSeq" id="WP_408159858.1">
    <property type="nucleotide sequence ID" value="NZ_JAQQFM010000009.1"/>
</dbReference>
<proteinExistence type="predicted"/>
<dbReference type="InterPro" id="IPR001387">
    <property type="entry name" value="Cro/C1-type_HTH"/>
</dbReference>
<dbReference type="PROSITE" id="PS50943">
    <property type="entry name" value="HTH_CROC1"/>
    <property type="match status" value="1"/>
</dbReference>
<dbReference type="SMART" id="SM00530">
    <property type="entry name" value="HTH_XRE"/>
    <property type="match status" value="1"/>
</dbReference>
<evidence type="ECO:0000313" key="2">
    <source>
        <dbReference type="EMBL" id="MFL9926642.1"/>
    </source>
</evidence>
<dbReference type="Proteomes" id="UP001629246">
    <property type="component" value="Unassembled WGS sequence"/>
</dbReference>
<feature type="domain" description="HTH cro/C1-type" evidence="1">
    <location>
        <begin position="8"/>
        <end position="61"/>
    </location>
</feature>
<evidence type="ECO:0000259" key="1">
    <source>
        <dbReference type="PROSITE" id="PS50943"/>
    </source>
</evidence>
<reference evidence="2 3" key="1">
    <citation type="journal article" date="2024" name="Chem. Sci.">
        <title>Discovery of megapolipeptins by genome mining of a Burkholderiales bacteria collection.</title>
        <authorList>
            <person name="Paulo B.S."/>
            <person name="Recchia M.J.J."/>
            <person name="Lee S."/>
            <person name="Fergusson C.H."/>
            <person name="Romanowski S.B."/>
            <person name="Hernandez A."/>
            <person name="Krull N."/>
            <person name="Liu D.Y."/>
            <person name="Cavanagh H."/>
            <person name="Bos A."/>
            <person name="Gray C.A."/>
            <person name="Murphy B.T."/>
            <person name="Linington R.G."/>
            <person name="Eustaquio A.S."/>
        </authorList>
    </citation>
    <scope>NUCLEOTIDE SEQUENCE [LARGE SCALE GENOMIC DNA]</scope>
    <source>
        <strain evidence="2 3">RL21-008-BIB-A</strain>
    </source>
</reference>
<keyword evidence="3" id="KW-1185">Reference proteome</keyword>
<sequence length="149" mass="16076">MITLGQRLKEERKRLALTQPEFALAGGVEKATQINYEQDKRAPNTDYLVAIAGIGVDIGYVLLGIPSSAALPEDEAELLVGYRRLDMRNKTRVLGVIEGILEAEKPVLPARQASDPAKANIARAKTGKLVGKPALETADQASSVARKKK</sequence>
<name>A0ABW9AGR6_9BURK</name>
<gene>
    <name evidence="2" type="ORF">PQR62_20370</name>
</gene>
<evidence type="ECO:0000313" key="3">
    <source>
        <dbReference type="Proteomes" id="UP001629246"/>
    </source>
</evidence>
<dbReference type="SUPFAM" id="SSF47413">
    <property type="entry name" value="lambda repressor-like DNA-binding domains"/>
    <property type="match status" value="1"/>
</dbReference>
<comment type="caution">
    <text evidence="2">The sequence shown here is derived from an EMBL/GenBank/DDBJ whole genome shotgun (WGS) entry which is preliminary data.</text>
</comment>
<dbReference type="CDD" id="cd00093">
    <property type="entry name" value="HTH_XRE"/>
    <property type="match status" value="1"/>
</dbReference>